<sequence length="132" mass="14698">MDHFFVLLVTIFFFLTASFANAENDYICAQSDNLFCGKNTTFSPLGKVAGAFQVYNYSFVFGSAQRMSKRVIFLDLSGKLIGIYAVPEAAIAIQGSCVIFPFEARTGNSICLKQGELPHVTWLDGEHFELYQ</sequence>
<dbReference type="OrthoDB" id="6291843at2"/>
<keyword evidence="1" id="KW-0732">Signal</keyword>
<dbReference type="RefSeq" id="WP_133502586.1">
    <property type="nucleotide sequence ID" value="NZ_SNXC01000009.1"/>
</dbReference>
<gene>
    <name evidence="2" type="ORF">DFP79_0751</name>
</gene>
<protein>
    <recommendedName>
        <fullName evidence="4">WG repeat protein</fullName>
    </recommendedName>
</protein>
<dbReference type="AlphaFoldDB" id="A0A4R6MHU0"/>
<feature type="signal peptide" evidence="1">
    <location>
        <begin position="1"/>
        <end position="22"/>
    </location>
</feature>
<evidence type="ECO:0000313" key="2">
    <source>
        <dbReference type="EMBL" id="TDO99749.1"/>
    </source>
</evidence>
<evidence type="ECO:0000313" key="3">
    <source>
        <dbReference type="Proteomes" id="UP000294656"/>
    </source>
</evidence>
<organism evidence="2 3">
    <name type="scientific">Marinomonas balearica</name>
    <dbReference type="NCBI Taxonomy" id="491947"/>
    <lineage>
        <taxon>Bacteria</taxon>
        <taxon>Pseudomonadati</taxon>
        <taxon>Pseudomonadota</taxon>
        <taxon>Gammaproteobacteria</taxon>
        <taxon>Oceanospirillales</taxon>
        <taxon>Oceanospirillaceae</taxon>
        <taxon>Marinomonas</taxon>
    </lineage>
</organism>
<name>A0A4R6MHU0_9GAMM</name>
<evidence type="ECO:0008006" key="4">
    <source>
        <dbReference type="Google" id="ProtNLM"/>
    </source>
</evidence>
<feature type="chain" id="PRO_5021006794" description="WG repeat protein" evidence="1">
    <location>
        <begin position="23"/>
        <end position="132"/>
    </location>
</feature>
<dbReference type="Proteomes" id="UP000294656">
    <property type="component" value="Unassembled WGS sequence"/>
</dbReference>
<dbReference type="EMBL" id="SNXC01000009">
    <property type="protein sequence ID" value="TDO99749.1"/>
    <property type="molecule type" value="Genomic_DNA"/>
</dbReference>
<reference evidence="2 3" key="1">
    <citation type="submission" date="2019-03" db="EMBL/GenBank/DDBJ databases">
        <title>Genomic Encyclopedia of Type Strains, Phase III (KMG-III): the genomes of soil and plant-associated and newly described type strains.</title>
        <authorList>
            <person name="Whitman W."/>
        </authorList>
    </citation>
    <scope>NUCLEOTIDE SEQUENCE [LARGE SCALE GENOMIC DNA]</scope>
    <source>
        <strain evidence="2 3">CECT 7378</strain>
    </source>
</reference>
<keyword evidence="3" id="KW-1185">Reference proteome</keyword>
<comment type="caution">
    <text evidence="2">The sequence shown here is derived from an EMBL/GenBank/DDBJ whole genome shotgun (WGS) entry which is preliminary data.</text>
</comment>
<proteinExistence type="predicted"/>
<evidence type="ECO:0000256" key="1">
    <source>
        <dbReference type="SAM" id="SignalP"/>
    </source>
</evidence>
<accession>A0A4R6MHU0</accession>